<proteinExistence type="predicted"/>
<organism evidence="1 2">
    <name type="scientific">Xylaria curta</name>
    <dbReference type="NCBI Taxonomy" id="42375"/>
    <lineage>
        <taxon>Eukaryota</taxon>
        <taxon>Fungi</taxon>
        <taxon>Dikarya</taxon>
        <taxon>Ascomycota</taxon>
        <taxon>Pezizomycotina</taxon>
        <taxon>Sordariomycetes</taxon>
        <taxon>Xylariomycetidae</taxon>
        <taxon>Xylariales</taxon>
        <taxon>Xylariaceae</taxon>
        <taxon>Xylaria</taxon>
    </lineage>
</organism>
<name>A0ACC1PHX3_9PEZI</name>
<sequence length="255" mass="28326">MTTNGTIYFLNAGSAQSEDERLNTQFYLFNDAVRNELLPQHISSSLSASSAPPKIMEIATGTGIWLSELAKTLPPDAELVGLDYDTSKFPPTSSLTPNITLRHADMYEPFPSDLLGKFDVVHVRLVIFAMKDGYGARLAKNLMTLLKPGGHITCLPIGMIAYLQEAGFVDCDDRAYPASAQLYTQKRKDWNKRMNSQLRTLVAQTLTGIINLGGVDGMTTKEEADELMTLCNEEFVDRKVHMVFTRAWGRKPEVS</sequence>
<dbReference type="EMBL" id="JAPDGR010000281">
    <property type="protein sequence ID" value="KAJ2992242.1"/>
    <property type="molecule type" value="Genomic_DNA"/>
</dbReference>
<accession>A0ACC1PHX3</accession>
<keyword evidence="2" id="KW-1185">Reference proteome</keyword>
<comment type="caution">
    <text evidence="1">The sequence shown here is derived from an EMBL/GenBank/DDBJ whole genome shotgun (WGS) entry which is preliminary data.</text>
</comment>
<evidence type="ECO:0000313" key="2">
    <source>
        <dbReference type="Proteomes" id="UP001143856"/>
    </source>
</evidence>
<evidence type="ECO:0000313" key="1">
    <source>
        <dbReference type="EMBL" id="KAJ2992242.1"/>
    </source>
</evidence>
<protein>
    <submittedName>
        <fullName evidence="1">Uncharacterized protein</fullName>
    </submittedName>
</protein>
<gene>
    <name evidence="1" type="ORF">NUW58_g2232</name>
</gene>
<dbReference type="Proteomes" id="UP001143856">
    <property type="component" value="Unassembled WGS sequence"/>
</dbReference>
<reference evidence="1" key="1">
    <citation type="submission" date="2022-10" db="EMBL/GenBank/DDBJ databases">
        <title>Genome Sequence of Xylaria curta.</title>
        <authorList>
            <person name="Buettner E."/>
        </authorList>
    </citation>
    <scope>NUCLEOTIDE SEQUENCE</scope>
    <source>
        <strain evidence="1">Babe10</strain>
    </source>
</reference>